<dbReference type="InterPro" id="IPR052171">
    <property type="entry name" value="NHEJ_LigD"/>
</dbReference>
<dbReference type="PROSITE" id="PS00333">
    <property type="entry name" value="DNA_LIGASE_A2"/>
    <property type="match status" value="1"/>
</dbReference>
<evidence type="ECO:0000256" key="22">
    <source>
        <dbReference type="ARBA" id="ARBA00049990"/>
    </source>
</evidence>
<keyword evidence="11" id="KW-0269">Exonuclease</keyword>
<dbReference type="Gene3D" id="3.90.920.10">
    <property type="entry name" value="DNA primase, PRIM domain"/>
    <property type="match status" value="1"/>
</dbReference>
<dbReference type="NCBIfam" id="TIGR02779">
    <property type="entry name" value="NHEJ_ligase_lig"/>
    <property type="match status" value="1"/>
</dbReference>
<evidence type="ECO:0000256" key="1">
    <source>
        <dbReference type="ARBA" id="ARBA00001936"/>
    </source>
</evidence>
<dbReference type="GO" id="GO:0006281">
    <property type="term" value="P:DNA repair"/>
    <property type="evidence" value="ECO:0007669"/>
    <property type="project" value="UniProtKB-KW"/>
</dbReference>
<comment type="cofactor">
    <cofactor evidence="1">
        <name>Mn(2+)</name>
        <dbReference type="ChEBI" id="CHEBI:29035"/>
    </cofactor>
</comment>
<keyword evidence="7" id="KW-0479">Metal-binding</keyword>
<keyword evidence="13" id="KW-0239">DNA-directed DNA polymerase</keyword>
<dbReference type="AlphaFoldDB" id="A0A6G1X3S8"/>
<keyword evidence="12" id="KW-0067">ATP-binding</keyword>
<evidence type="ECO:0000256" key="11">
    <source>
        <dbReference type="ARBA" id="ARBA00022839"/>
    </source>
</evidence>
<evidence type="ECO:0000256" key="7">
    <source>
        <dbReference type="ARBA" id="ARBA00022723"/>
    </source>
</evidence>
<keyword evidence="6" id="KW-0540">Nuclease</keyword>
<protein>
    <recommendedName>
        <fullName evidence="2">DNA ligase (ATP)</fullName>
        <ecNumber evidence="2">6.5.1.1</ecNumber>
    </recommendedName>
    <alternativeName>
        <fullName evidence="19">NHEJ DNA polymerase</fullName>
    </alternativeName>
</protein>
<dbReference type="SUPFAM" id="SSF56091">
    <property type="entry name" value="DNA ligase/mRNA capping enzyme, catalytic domain"/>
    <property type="match status" value="1"/>
</dbReference>
<dbReference type="InterPro" id="IPR014146">
    <property type="entry name" value="LigD_ligase_dom"/>
</dbReference>
<keyword evidence="10" id="KW-0378">Hydrolase</keyword>
<dbReference type="InterPro" id="IPR012310">
    <property type="entry name" value="DNA_ligase_ATP-dep_cent"/>
</dbReference>
<dbReference type="GO" id="GO:0003677">
    <property type="term" value="F:DNA binding"/>
    <property type="evidence" value="ECO:0007669"/>
    <property type="project" value="UniProtKB-KW"/>
</dbReference>
<keyword evidence="14" id="KW-0238">DNA-binding</keyword>
<keyword evidence="8" id="KW-0547">Nucleotide-binding</keyword>
<evidence type="ECO:0000256" key="13">
    <source>
        <dbReference type="ARBA" id="ARBA00022932"/>
    </source>
</evidence>
<evidence type="ECO:0000256" key="3">
    <source>
        <dbReference type="ARBA" id="ARBA00022598"/>
    </source>
</evidence>
<dbReference type="NCBIfam" id="TIGR02778">
    <property type="entry name" value="ligD_pol"/>
    <property type="match status" value="1"/>
</dbReference>
<keyword evidence="15" id="KW-0233">DNA recombination</keyword>
<keyword evidence="18" id="KW-0511">Multifunctional enzyme</keyword>
<evidence type="ECO:0000256" key="17">
    <source>
        <dbReference type="ARBA" id="ARBA00023211"/>
    </source>
</evidence>
<accession>A0A6G1X3S8</accession>
<evidence type="ECO:0000256" key="10">
    <source>
        <dbReference type="ARBA" id="ARBA00022801"/>
    </source>
</evidence>
<dbReference type="NCBIfam" id="NF007211">
    <property type="entry name" value="PRK09633.1"/>
    <property type="match status" value="1"/>
</dbReference>
<gene>
    <name evidence="24" type="ORF">GH754_04615</name>
</gene>
<dbReference type="CDD" id="cd07906">
    <property type="entry name" value="Adenylation_DNA_ligase_LigD_LigC"/>
    <property type="match status" value="1"/>
</dbReference>
<evidence type="ECO:0000256" key="14">
    <source>
        <dbReference type="ARBA" id="ARBA00023125"/>
    </source>
</evidence>
<dbReference type="NCBIfam" id="TIGR02776">
    <property type="entry name" value="NHEJ_ligase_prk"/>
    <property type="match status" value="1"/>
</dbReference>
<proteinExistence type="inferred from homology"/>
<dbReference type="Pfam" id="PF01068">
    <property type="entry name" value="DNA_ligase_A_M"/>
    <property type="match status" value="1"/>
</dbReference>
<dbReference type="Proteomes" id="UP000480185">
    <property type="component" value="Unassembled WGS sequence"/>
</dbReference>
<dbReference type="GO" id="GO:0004527">
    <property type="term" value="F:exonuclease activity"/>
    <property type="evidence" value="ECO:0007669"/>
    <property type="project" value="UniProtKB-KW"/>
</dbReference>
<evidence type="ECO:0000259" key="23">
    <source>
        <dbReference type="PROSITE" id="PS50160"/>
    </source>
</evidence>
<dbReference type="Pfam" id="PF21686">
    <property type="entry name" value="LigD_Prim-Pol"/>
    <property type="match status" value="1"/>
</dbReference>
<evidence type="ECO:0000256" key="21">
    <source>
        <dbReference type="ARBA" id="ARBA00049981"/>
    </source>
</evidence>
<dbReference type="EMBL" id="WJNH01000002">
    <property type="protein sequence ID" value="MRG85614.1"/>
    <property type="molecule type" value="Genomic_DNA"/>
</dbReference>
<keyword evidence="3 24" id="KW-0436">Ligase</keyword>
<dbReference type="EC" id="6.5.1.1" evidence="2"/>
<dbReference type="PROSITE" id="PS50160">
    <property type="entry name" value="DNA_LIGASE_A3"/>
    <property type="match status" value="1"/>
</dbReference>
<dbReference type="GO" id="GO:0046872">
    <property type="term" value="F:metal ion binding"/>
    <property type="evidence" value="ECO:0007669"/>
    <property type="project" value="UniProtKB-KW"/>
</dbReference>
<organism evidence="24 25">
    <name type="scientific">Salinibacillus xinjiangensis</name>
    <dbReference type="NCBI Taxonomy" id="1229268"/>
    <lineage>
        <taxon>Bacteria</taxon>
        <taxon>Bacillati</taxon>
        <taxon>Bacillota</taxon>
        <taxon>Bacilli</taxon>
        <taxon>Bacillales</taxon>
        <taxon>Bacillaceae</taxon>
        <taxon>Salinibacillus</taxon>
    </lineage>
</organism>
<dbReference type="InterPro" id="IPR014143">
    <property type="entry name" value="NHEJ_ligase_prk"/>
</dbReference>
<keyword evidence="4" id="KW-0808">Transferase</keyword>
<evidence type="ECO:0000256" key="15">
    <source>
        <dbReference type="ARBA" id="ARBA00023172"/>
    </source>
</evidence>
<evidence type="ECO:0000256" key="16">
    <source>
        <dbReference type="ARBA" id="ARBA00023204"/>
    </source>
</evidence>
<evidence type="ECO:0000256" key="6">
    <source>
        <dbReference type="ARBA" id="ARBA00022722"/>
    </source>
</evidence>
<evidence type="ECO:0000256" key="19">
    <source>
        <dbReference type="ARBA" id="ARBA00029943"/>
    </source>
</evidence>
<comment type="similarity">
    <text evidence="21">In the C-terminal section; belongs to the ATP-dependent DNA ligase family.</text>
</comment>
<comment type="caution">
    <text evidence="24">The sequence shown here is derived from an EMBL/GenBank/DDBJ whole genome shotgun (WGS) entry which is preliminary data.</text>
</comment>
<evidence type="ECO:0000256" key="5">
    <source>
        <dbReference type="ARBA" id="ARBA00022695"/>
    </source>
</evidence>
<comment type="similarity">
    <text evidence="22">In the N-terminal section; belongs to the LigD polymerase family.</text>
</comment>
<sequence length="619" mass="72082">MKDIFHGRRGDYMWKPMLPKLSNDVPKDDSWVYEVKYDGFRTQLVWNKEEIQLFSRNGKNLTQNVPEIISFLKDHEEAVRPYLPIRLDGELTILHTSIRANFSLLQQRGRLKQNEKIRKHAEEHPATFLCFDLLEYKEKDLSSLALNKRKSKLKELFAALQWPEKVIPRHPIGLITATKQFESLWNGLKVEYGEGVVAKRKNNKYETGKRVDHWLKIKNWRKLTGFITEYDPENEYFTVAIYNHKIVETLGVFKHGLSKDEFETLTTLIAEKGEKTNEGIYKIPPGICVQVNCLGAEEGQLREPNFDQFRLDLSPEECTKEKVAVDLAMLPNKVEVTNPTKPLWPKPVFTKQDHLTYLRRISPFMLPHLYDKRLTIIRYPHGVEDESFFQKHRPDYAPDFVGTYVNSGEEFMICNTLEALIWIGNQGSIEFHIPFQQIDSKFPDEIVFDLDPPSRKEFSLAIKAARILKDICNHMELYSFVKTSGNKGLQIHIPLPEKGLTYDQTREFTEAVAYLLVEHHPELFTIERLKKNRGNRLYVDYVQHAEGKTIIAPYSPRATDEGTVATPIYWEEVQDDLNPTDFTIKTVLDRIQSKGCPMINYEEIRSKQDFSKLKSLIKS</sequence>
<dbReference type="Gene3D" id="3.30.470.30">
    <property type="entry name" value="DNA ligase/mRNA capping enzyme"/>
    <property type="match status" value="1"/>
</dbReference>
<feature type="domain" description="ATP-dependent DNA ligase family profile" evidence="23">
    <location>
        <begin position="119"/>
        <end position="218"/>
    </location>
</feature>
<comment type="catalytic activity">
    <reaction evidence="20">
        <text>ATP + (deoxyribonucleotide)n-3'-hydroxyl + 5'-phospho-(deoxyribonucleotide)m = (deoxyribonucleotide)n+m + AMP + diphosphate.</text>
        <dbReference type="EC" id="6.5.1.1"/>
    </reaction>
</comment>
<keyword evidence="16" id="KW-0234">DNA repair</keyword>
<dbReference type="PANTHER" id="PTHR42705:SF2">
    <property type="entry name" value="BIFUNCTIONAL NON-HOMOLOGOUS END JOINING PROTEIN LIGD"/>
    <property type="match status" value="1"/>
</dbReference>
<keyword evidence="25" id="KW-1185">Reference proteome</keyword>
<dbReference type="GO" id="GO:0005524">
    <property type="term" value="F:ATP binding"/>
    <property type="evidence" value="ECO:0007669"/>
    <property type="project" value="UniProtKB-KW"/>
</dbReference>
<evidence type="ECO:0000256" key="4">
    <source>
        <dbReference type="ARBA" id="ARBA00022679"/>
    </source>
</evidence>
<evidence type="ECO:0000313" key="25">
    <source>
        <dbReference type="Proteomes" id="UP000480185"/>
    </source>
</evidence>
<reference evidence="24 25" key="1">
    <citation type="submission" date="2019-11" db="EMBL/GenBank/DDBJ databases">
        <authorList>
            <person name="Li J."/>
        </authorList>
    </citation>
    <scope>NUCLEOTIDE SEQUENCE [LARGE SCALE GENOMIC DNA]</scope>
    <source>
        <strain evidence="24 25">J4</strain>
    </source>
</reference>
<keyword evidence="17" id="KW-0464">Manganese</keyword>
<keyword evidence="5" id="KW-0548">Nucleotidyltransferase</keyword>
<evidence type="ECO:0000256" key="9">
    <source>
        <dbReference type="ARBA" id="ARBA00022763"/>
    </source>
</evidence>
<dbReference type="InterPro" id="IPR014145">
    <property type="entry name" value="LigD_pol_dom"/>
</dbReference>
<dbReference type="GO" id="GO:0003910">
    <property type="term" value="F:DNA ligase (ATP) activity"/>
    <property type="evidence" value="ECO:0007669"/>
    <property type="project" value="UniProtKB-EC"/>
</dbReference>
<evidence type="ECO:0000256" key="8">
    <source>
        <dbReference type="ARBA" id="ARBA00022741"/>
    </source>
</evidence>
<evidence type="ECO:0000313" key="24">
    <source>
        <dbReference type="EMBL" id="MRG85614.1"/>
    </source>
</evidence>
<evidence type="ECO:0000256" key="18">
    <source>
        <dbReference type="ARBA" id="ARBA00023268"/>
    </source>
</evidence>
<evidence type="ECO:0000256" key="2">
    <source>
        <dbReference type="ARBA" id="ARBA00012727"/>
    </source>
</evidence>
<dbReference type="GO" id="GO:0006310">
    <property type="term" value="P:DNA recombination"/>
    <property type="evidence" value="ECO:0007669"/>
    <property type="project" value="UniProtKB-KW"/>
</dbReference>
<evidence type="ECO:0000256" key="20">
    <source>
        <dbReference type="ARBA" id="ARBA00034003"/>
    </source>
</evidence>
<dbReference type="PANTHER" id="PTHR42705">
    <property type="entry name" value="BIFUNCTIONAL NON-HOMOLOGOUS END JOINING PROTEIN LIGD"/>
    <property type="match status" value="1"/>
</dbReference>
<dbReference type="GO" id="GO:0003887">
    <property type="term" value="F:DNA-directed DNA polymerase activity"/>
    <property type="evidence" value="ECO:0007669"/>
    <property type="project" value="UniProtKB-KW"/>
</dbReference>
<evidence type="ECO:0000256" key="12">
    <source>
        <dbReference type="ARBA" id="ARBA00022840"/>
    </source>
</evidence>
<name>A0A6G1X3S8_9BACI</name>
<keyword evidence="9" id="KW-0227">DNA damage</keyword>
<dbReference type="InterPro" id="IPR016059">
    <property type="entry name" value="DNA_ligase_ATP-dep_CS"/>
</dbReference>
<dbReference type="OrthoDB" id="9802472at2"/>